<evidence type="ECO:0000256" key="4">
    <source>
        <dbReference type="ARBA" id="ARBA00022553"/>
    </source>
</evidence>
<dbReference type="PANTHER" id="PTHR45436">
    <property type="entry name" value="SENSOR HISTIDINE KINASE YKOH"/>
    <property type="match status" value="1"/>
</dbReference>
<dbReference type="InterPro" id="IPR036890">
    <property type="entry name" value="HATPase_C_sf"/>
</dbReference>
<keyword evidence="8 11" id="KW-1133">Transmembrane helix</keyword>
<dbReference type="PRINTS" id="PR00344">
    <property type="entry name" value="BCTRLSENSOR"/>
</dbReference>
<dbReference type="InterPro" id="IPR003660">
    <property type="entry name" value="HAMP_dom"/>
</dbReference>
<keyword evidence="7 14" id="KW-0418">Kinase</keyword>
<dbReference type="AlphaFoldDB" id="A0AAW8GH83"/>
<comment type="catalytic activity">
    <reaction evidence="1">
        <text>ATP + protein L-histidine = ADP + protein N-phospho-L-histidine.</text>
        <dbReference type="EC" id="2.7.13.3"/>
    </reaction>
</comment>
<dbReference type="Gene3D" id="1.10.287.130">
    <property type="match status" value="1"/>
</dbReference>
<evidence type="ECO:0000256" key="3">
    <source>
        <dbReference type="ARBA" id="ARBA00012438"/>
    </source>
</evidence>
<dbReference type="InterPro" id="IPR004358">
    <property type="entry name" value="Sig_transdc_His_kin-like_C"/>
</dbReference>
<evidence type="ECO:0000256" key="10">
    <source>
        <dbReference type="ARBA" id="ARBA00023136"/>
    </source>
</evidence>
<dbReference type="PROSITE" id="PS50109">
    <property type="entry name" value="HIS_KIN"/>
    <property type="match status" value="1"/>
</dbReference>
<keyword evidence="5 14" id="KW-0808">Transferase</keyword>
<dbReference type="SUPFAM" id="SSF158472">
    <property type="entry name" value="HAMP domain-like"/>
    <property type="match status" value="1"/>
</dbReference>
<keyword evidence="4" id="KW-0597">Phosphoprotein</keyword>
<dbReference type="Pfam" id="PF00512">
    <property type="entry name" value="HisKA"/>
    <property type="match status" value="1"/>
</dbReference>
<dbReference type="InterPro" id="IPR050428">
    <property type="entry name" value="TCS_sensor_his_kinase"/>
</dbReference>
<organism evidence="14 15">
    <name type="scientific">Pseudoxanthomonas winnipegensis</name>
    <dbReference type="NCBI Taxonomy" id="2480810"/>
    <lineage>
        <taxon>Bacteria</taxon>
        <taxon>Pseudomonadati</taxon>
        <taxon>Pseudomonadota</taxon>
        <taxon>Gammaproteobacteria</taxon>
        <taxon>Lysobacterales</taxon>
        <taxon>Lysobacteraceae</taxon>
        <taxon>Pseudoxanthomonas</taxon>
    </lineage>
</organism>
<dbReference type="CDD" id="cd06225">
    <property type="entry name" value="HAMP"/>
    <property type="match status" value="1"/>
</dbReference>
<keyword evidence="10 11" id="KW-0472">Membrane</keyword>
<dbReference type="SUPFAM" id="SSF47384">
    <property type="entry name" value="Homodimeric domain of signal transducing histidine kinase"/>
    <property type="match status" value="1"/>
</dbReference>
<comment type="subcellular location">
    <subcellularLocation>
        <location evidence="2">Membrane</location>
    </subcellularLocation>
</comment>
<dbReference type="InterPro" id="IPR003594">
    <property type="entry name" value="HATPase_dom"/>
</dbReference>
<feature type="transmembrane region" description="Helical" evidence="11">
    <location>
        <begin position="165"/>
        <end position="183"/>
    </location>
</feature>
<dbReference type="Proteomes" id="UP001234354">
    <property type="component" value="Unassembled WGS sequence"/>
</dbReference>
<dbReference type="EMBL" id="JAUTBB010000001">
    <property type="protein sequence ID" value="MDQ1120983.1"/>
    <property type="molecule type" value="Genomic_DNA"/>
</dbReference>
<sequence length="461" mass="50221">MKFGITAKLFCAILAACALVLVINGVATRIVFERGFLGYLNDQGIGRLEHLLPRLQGEYARHGDWEFVRGHPDVWFTLLRPSETEEIDIESRVPPVSDQSGAVFRFALLDAQGHRIAGNPAVAGDAIRRPVVVDGRTVGWMAMVPFQRVLAGNEQRFIEEQKQHWWTIGIASVLIAALVALGLSRALLRRVRGLAAATHRLSAGDYTVRIDAGRRDEIGGLARDFNQMADALEHTEQTRRAFMADISHELRTPLAVLRAELEAIQDGIRPMTWTTLAPLQAEVGQLGKLIDDLHDLALTQSGTLAYHRGAMDLAPVLQATLAPMRGRFDAAGLTLKAVALSASLPVYGDERRLQQLLANLLENALRYTDVGGTVAVSAQRIGTRAQVVVEDSAPGVPEDKRARLFERFYRVEASRNRASGGSGLGLAICRNIAQAHEGTLHAEASSLGGLRIVLTLPLLDA</sequence>
<proteinExistence type="predicted"/>
<evidence type="ECO:0000256" key="8">
    <source>
        <dbReference type="ARBA" id="ARBA00022989"/>
    </source>
</evidence>
<evidence type="ECO:0000259" key="12">
    <source>
        <dbReference type="PROSITE" id="PS50109"/>
    </source>
</evidence>
<dbReference type="SUPFAM" id="SSF55874">
    <property type="entry name" value="ATPase domain of HSP90 chaperone/DNA topoisomerase II/histidine kinase"/>
    <property type="match status" value="1"/>
</dbReference>
<dbReference type="SMART" id="SM00387">
    <property type="entry name" value="HATPase_c"/>
    <property type="match status" value="1"/>
</dbReference>
<dbReference type="Gene3D" id="6.10.340.10">
    <property type="match status" value="1"/>
</dbReference>
<dbReference type="GO" id="GO:0000155">
    <property type="term" value="F:phosphorelay sensor kinase activity"/>
    <property type="evidence" value="ECO:0007669"/>
    <property type="project" value="InterPro"/>
</dbReference>
<dbReference type="Gene3D" id="3.30.565.10">
    <property type="entry name" value="Histidine kinase-like ATPase, C-terminal domain"/>
    <property type="match status" value="1"/>
</dbReference>
<dbReference type="PANTHER" id="PTHR45436:SF5">
    <property type="entry name" value="SENSOR HISTIDINE KINASE TRCS"/>
    <property type="match status" value="1"/>
</dbReference>
<dbReference type="InterPro" id="IPR003661">
    <property type="entry name" value="HisK_dim/P_dom"/>
</dbReference>
<dbReference type="InterPro" id="IPR036097">
    <property type="entry name" value="HisK_dim/P_sf"/>
</dbReference>
<evidence type="ECO:0000313" key="14">
    <source>
        <dbReference type="EMBL" id="MDQ1120983.1"/>
    </source>
</evidence>
<comment type="caution">
    <text evidence="14">The sequence shown here is derived from an EMBL/GenBank/DDBJ whole genome shotgun (WGS) entry which is preliminary data.</text>
</comment>
<evidence type="ECO:0000256" key="2">
    <source>
        <dbReference type="ARBA" id="ARBA00004370"/>
    </source>
</evidence>
<accession>A0AAW8GH83</accession>
<evidence type="ECO:0000256" key="11">
    <source>
        <dbReference type="SAM" id="Phobius"/>
    </source>
</evidence>
<evidence type="ECO:0000256" key="9">
    <source>
        <dbReference type="ARBA" id="ARBA00023012"/>
    </source>
</evidence>
<dbReference type="CDD" id="cd00082">
    <property type="entry name" value="HisKA"/>
    <property type="match status" value="1"/>
</dbReference>
<gene>
    <name evidence="14" type="ORF">QE383_003291</name>
</gene>
<evidence type="ECO:0000259" key="13">
    <source>
        <dbReference type="PROSITE" id="PS50885"/>
    </source>
</evidence>
<dbReference type="SMART" id="SM00304">
    <property type="entry name" value="HAMP"/>
    <property type="match status" value="1"/>
</dbReference>
<evidence type="ECO:0000256" key="7">
    <source>
        <dbReference type="ARBA" id="ARBA00022777"/>
    </source>
</evidence>
<feature type="domain" description="Histidine kinase" evidence="12">
    <location>
        <begin position="245"/>
        <end position="460"/>
    </location>
</feature>
<dbReference type="SMART" id="SM00388">
    <property type="entry name" value="HisKA"/>
    <property type="match status" value="1"/>
</dbReference>
<dbReference type="NCBIfam" id="NF012163">
    <property type="entry name" value="BaeS_SmeS"/>
    <property type="match status" value="1"/>
</dbReference>
<dbReference type="InterPro" id="IPR005467">
    <property type="entry name" value="His_kinase_dom"/>
</dbReference>
<dbReference type="EC" id="2.7.13.3" evidence="3"/>
<name>A0AAW8GH83_9GAMM</name>
<protein>
    <recommendedName>
        <fullName evidence="3">histidine kinase</fullName>
        <ecNumber evidence="3">2.7.13.3</ecNumber>
    </recommendedName>
</protein>
<keyword evidence="9" id="KW-0902">Two-component regulatory system</keyword>
<evidence type="ECO:0000256" key="1">
    <source>
        <dbReference type="ARBA" id="ARBA00000085"/>
    </source>
</evidence>
<dbReference type="FunFam" id="3.30.565.10:FF:000006">
    <property type="entry name" value="Sensor histidine kinase WalK"/>
    <property type="match status" value="1"/>
</dbReference>
<evidence type="ECO:0000256" key="5">
    <source>
        <dbReference type="ARBA" id="ARBA00022679"/>
    </source>
</evidence>
<evidence type="ECO:0000313" key="15">
    <source>
        <dbReference type="Proteomes" id="UP001234354"/>
    </source>
</evidence>
<dbReference type="GO" id="GO:0005886">
    <property type="term" value="C:plasma membrane"/>
    <property type="evidence" value="ECO:0007669"/>
    <property type="project" value="UniProtKB-ARBA"/>
</dbReference>
<evidence type="ECO:0000256" key="6">
    <source>
        <dbReference type="ARBA" id="ARBA00022692"/>
    </source>
</evidence>
<dbReference type="Pfam" id="PF02518">
    <property type="entry name" value="HATPase_c"/>
    <property type="match status" value="1"/>
</dbReference>
<dbReference type="PROSITE" id="PS50885">
    <property type="entry name" value="HAMP"/>
    <property type="match status" value="1"/>
</dbReference>
<dbReference type="Pfam" id="PF00672">
    <property type="entry name" value="HAMP"/>
    <property type="match status" value="1"/>
</dbReference>
<dbReference type="RefSeq" id="WP_306994695.1">
    <property type="nucleotide sequence ID" value="NZ_JAUTBB010000001.1"/>
</dbReference>
<feature type="domain" description="HAMP" evidence="13">
    <location>
        <begin position="185"/>
        <end position="237"/>
    </location>
</feature>
<keyword evidence="6 11" id="KW-0812">Transmembrane</keyword>
<reference evidence="14" key="1">
    <citation type="submission" date="2023-07" db="EMBL/GenBank/DDBJ databases">
        <title>Functional and genomic diversity of the sorghum phyllosphere microbiome.</title>
        <authorList>
            <person name="Shade A."/>
        </authorList>
    </citation>
    <scope>NUCLEOTIDE SEQUENCE</scope>
    <source>
        <strain evidence="14">SORGH_AS_0908</strain>
    </source>
</reference>